<proteinExistence type="predicted"/>
<keyword evidence="10" id="KW-0902">Two-component regulatory system</keyword>
<dbReference type="Gene3D" id="3.40.50.2300">
    <property type="match status" value="1"/>
</dbReference>
<dbReference type="SMART" id="SM00387">
    <property type="entry name" value="HATPase_c"/>
    <property type="match status" value="1"/>
</dbReference>
<dbReference type="InterPro" id="IPR003594">
    <property type="entry name" value="HATPase_dom"/>
</dbReference>
<dbReference type="Gene3D" id="1.10.287.130">
    <property type="match status" value="1"/>
</dbReference>
<dbReference type="Pfam" id="PF00072">
    <property type="entry name" value="Response_reg"/>
    <property type="match status" value="1"/>
</dbReference>
<keyword evidence="11 15" id="KW-0472">Membrane</keyword>
<accession>C4K8T5</accession>
<keyword evidence="4" id="KW-1003">Cell membrane</keyword>
<dbReference type="eggNOG" id="COG2198">
    <property type="taxonomic scope" value="Bacteria"/>
</dbReference>
<dbReference type="InterPro" id="IPR036097">
    <property type="entry name" value="HisK_dim/P_sf"/>
</dbReference>
<dbReference type="PANTHER" id="PTHR45339">
    <property type="entry name" value="HYBRID SIGNAL TRANSDUCTION HISTIDINE KINASE J"/>
    <property type="match status" value="1"/>
</dbReference>
<dbReference type="Pfam" id="PF01627">
    <property type="entry name" value="Hpt"/>
    <property type="match status" value="1"/>
</dbReference>
<dbReference type="SUPFAM" id="SSF55874">
    <property type="entry name" value="ATPase domain of HSP90 chaperone/DNA topoisomerase II/histidine kinase"/>
    <property type="match status" value="1"/>
</dbReference>
<organism evidence="19 20">
    <name type="scientific">Hamiltonella defensa subsp. Acyrthosiphon pisum (strain 5AT)</name>
    <dbReference type="NCBI Taxonomy" id="572265"/>
    <lineage>
        <taxon>Bacteria</taxon>
        <taxon>Pseudomonadati</taxon>
        <taxon>Pseudomonadota</taxon>
        <taxon>Gammaproteobacteria</taxon>
        <taxon>Enterobacterales</taxon>
        <taxon>Enterobacteriaceae</taxon>
        <taxon>aphid secondary symbionts</taxon>
        <taxon>Candidatus Williamhamiltonella</taxon>
    </lineage>
</organism>
<sequence>MKKNKSSSLVNKLTLLLGINLTCIWFIATAMNVFFSFENTTTRLIKELENKADLQVGLINQLFQTAERDALLLTQIDEIAPHNAKDFSGSFIQNQNCNRLPLLSSAQNILQVSRMIDQKNYFFSFIIQPEKGIALFTPKTLSHQELIKRQNELLDLLSGSPKDNIFWGKPVYVKNDGWHLSLALCNKHGGFSGIALNINRFFSHDPQKKNQDIHLLLDEAGDLLASSHPLSSKKTINHLLKELRTIKLHDGLQQTENFLVWRLRLPVQKLQQLIVYPRANFLKEAAQPALDQLPFAICILVLLTLTVFFLLRYYLAVPLWNFVKIMSTTGPESMEKRLPMNRHHELGRIAQSYNDLLDILNKQYDTLETRVNERTLQLERAKQVAEQANRRKSLHLTTISHEIRTPLNGALGAIELLKHTSLSPSQLKLLDTTQQCSASLLSIINALLDFSHIESGQMTLVLEQTELLPILDQAMLTIQSQAFKHSLNLYTFVSKEVPLVLKLDALRLRQILINLLGNAVKFTQKGSISLYVQHENHKLCFTVEDTGCGIDEKFQKKIFQPFFQAGINKGTGLGLTIASNLASLMKGTLDLQSTLNLGTRVCFEIPVNEKYAPPTIFSGSLSAPSSLIPQLNAWGIACLSNNEVNPKLLDKDLIYLPGRLYSNVKKILFEQEHLPESKLPVQPWKMSVLLVDDSEINLKIIGMMLSELGHDVELAHSGDEALELAHHQRFDLVLMDIRMPKLNGLQTTRLWRTDLKNRDRECMIVALTANASPSEKQRVCKAGMNDYLCKPVTIADLAGILDLTAQFQIKRDISLVAQVSTLKPVLDTKDKNLISKIYLSMSKLAEEIAESIHNPDPVYLADHLHKLKGCAGQAGFIELQEKVVELEKSIHENNKITEKDIKELKNLNQKII</sequence>
<keyword evidence="14" id="KW-0175">Coiled coil</keyword>
<evidence type="ECO:0000259" key="17">
    <source>
        <dbReference type="PROSITE" id="PS50110"/>
    </source>
</evidence>
<keyword evidence="6 15" id="KW-0812">Transmembrane</keyword>
<dbReference type="EC" id="2.7.13.3" evidence="3"/>
<evidence type="ECO:0000313" key="20">
    <source>
        <dbReference type="Proteomes" id="UP000002334"/>
    </source>
</evidence>
<dbReference type="eggNOG" id="COG2205">
    <property type="taxonomic scope" value="Bacteria"/>
</dbReference>
<name>C4K8T5_HAMD5</name>
<evidence type="ECO:0000256" key="3">
    <source>
        <dbReference type="ARBA" id="ARBA00012438"/>
    </source>
</evidence>
<dbReference type="PRINTS" id="PR00344">
    <property type="entry name" value="BCTRLSENSOR"/>
</dbReference>
<dbReference type="InterPro" id="IPR003661">
    <property type="entry name" value="HisK_dim/P_dom"/>
</dbReference>
<dbReference type="PROSITE" id="PS50110">
    <property type="entry name" value="RESPONSE_REGULATORY"/>
    <property type="match status" value="1"/>
</dbReference>
<evidence type="ECO:0000256" key="7">
    <source>
        <dbReference type="ARBA" id="ARBA00022741"/>
    </source>
</evidence>
<evidence type="ECO:0000256" key="13">
    <source>
        <dbReference type="PROSITE-ProRule" id="PRU00169"/>
    </source>
</evidence>
<dbReference type="KEGG" id="hde:HDEF_0149"/>
<comment type="subcellular location">
    <subcellularLocation>
        <location evidence="2">Cell membrane</location>
        <topology evidence="2">Multi-pass membrane protein</topology>
    </subcellularLocation>
</comment>
<dbReference type="Proteomes" id="UP000002334">
    <property type="component" value="Chromosome"/>
</dbReference>
<dbReference type="InterPro" id="IPR005467">
    <property type="entry name" value="His_kinase_dom"/>
</dbReference>
<evidence type="ECO:0000256" key="6">
    <source>
        <dbReference type="ARBA" id="ARBA00022692"/>
    </source>
</evidence>
<dbReference type="eggNOG" id="COG0784">
    <property type="taxonomic scope" value="Bacteria"/>
</dbReference>
<dbReference type="SMART" id="SM00388">
    <property type="entry name" value="HisKA"/>
    <property type="match status" value="1"/>
</dbReference>
<feature type="domain" description="Response regulatory" evidence="17">
    <location>
        <begin position="687"/>
        <end position="805"/>
    </location>
</feature>
<evidence type="ECO:0000256" key="8">
    <source>
        <dbReference type="ARBA" id="ARBA00022840"/>
    </source>
</evidence>
<dbReference type="Gene3D" id="3.30.565.10">
    <property type="entry name" value="Histidine kinase-like ATPase, C-terminal domain"/>
    <property type="match status" value="1"/>
</dbReference>
<evidence type="ECO:0000259" key="16">
    <source>
        <dbReference type="PROSITE" id="PS50109"/>
    </source>
</evidence>
<dbReference type="RefSeq" id="WP_012737887.1">
    <property type="nucleotide sequence ID" value="NC_012751.1"/>
</dbReference>
<evidence type="ECO:0000313" key="19">
    <source>
        <dbReference type="EMBL" id="ACQ66922.1"/>
    </source>
</evidence>
<dbReference type="GO" id="GO:0000155">
    <property type="term" value="F:phosphorelay sensor kinase activity"/>
    <property type="evidence" value="ECO:0007669"/>
    <property type="project" value="InterPro"/>
</dbReference>
<feature type="modified residue" description="4-aspartylphosphate" evidence="13">
    <location>
        <position position="736"/>
    </location>
</feature>
<dbReference type="CDD" id="cd00082">
    <property type="entry name" value="HisKA"/>
    <property type="match status" value="1"/>
</dbReference>
<dbReference type="GeneID" id="66260086"/>
<evidence type="ECO:0000256" key="10">
    <source>
        <dbReference type="ARBA" id="ARBA00023012"/>
    </source>
</evidence>
<feature type="transmembrane region" description="Helical" evidence="15">
    <location>
        <begin position="293"/>
        <end position="315"/>
    </location>
</feature>
<protein>
    <recommendedName>
        <fullName evidence="3">histidine kinase</fullName>
        <ecNumber evidence="3">2.7.13.3</ecNumber>
    </recommendedName>
</protein>
<dbReference type="SUPFAM" id="SSF47226">
    <property type="entry name" value="Histidine-containing phosphotransfer domain, HPT domain"/>
    <property type="match status" value="1"/>
</dbReference>
<evidence type="ECO:0000256" key="14">
    <source>
        <dbReference type="SAM" id="Coils"/>
    </source>
</evidence>
<dbReference type="InterPro" id="IPR008207">
    <property type="entry name" value="Sig_transdc_His_kin_Hpt_dom"/>
</dbReference>
<dbReference type="PROSITE" id="PS50894">
    <property type="entry name" value="HPT"/>
    <property type="match status" value="1"/>
</dbReference>
<dbReference type="InterPro" id="IPR036641">
    <property type="entry name" value="HPT_dom_sf"/>
</dbReference>
<dbReference type="STRING" id="572265.HDEF_0149"/>
<gene>
    <name evidence="19" type="ordered locus">HDEF_0149</name>
</gene>
<reference evidence="19 20" key="1">
    <citation type="journal article" date="2009" name="Proc. Natl. Acad. Sci. U.S.A.">
        <title>Hamiltonella defensa, genome evolution of protective bacterial endosymbiont from pathogenic ancestors.</title>
        <authorList>
            <person name="Degnan P.H."/>
            <person name="Yu Y."/>
            <person name="Sisneros N."/>
            <person name="Wing R.A."/>
            <person name="Moran N.A."/>
        </authorList>
    </citation>
    <scope>NUCLEOTIDE SEQUENCE [LARGE SCALE GENOMIC DNA]</scope>
    <source>
        <strain evidence="20">5AT</strain>
    </source>
</reference>
<evidence type="ECO:0000256" key="11">
    <source>
        <dbReference type="ARBA" id="ARBA00023136"/>
    </source>
</evidence>
<evidence type="ECO:0000256" key="12">
    <source>
        <dbReference type="PROSITE-ProRule" id="PRU00110"/>
    </source>
</evidence>
<dbReference type="HOGENOM" id="CLU_013919_0_0_6"/>
<dbReference type="Gene3D" id="1.20.120.160">
    <property type="entry name" value="HPT domain"/>
    <property type="match status" value="1"/>
</dbReference>
<evidence type="ECO:0000256" key="9">
    <source>
        <dbReference type="ARBA" id="ARBA00022989"/>
    </source>
</evidence>
<dbReference type="InterPro" id="IPR004358">
    <property type="entry name" value="Sig_transdc_His_kin-like_C"/>
</dbReference>
<dbReference type="SUPFAM" id="SSF52172">
    <property type="entry name" value="CheY-like"/>
    <property type="match status" value="1"/>
</dbReference>
<keyword evidence="7" id="KW-0547">Nucleotide-binding</keyword>
<feature type="domain" description="HPt" evidence="18">
    <location>
        <begin position="826"/>
        <end position="912"/>
    </location>
</feature>
<feature type="coiled-coil region" evidence="14">
    <location>
        <begin position="350"/>
        <end position="391"/>
    </location>
</feature>
<dbReference type="AlphaFoldDB" id="C4K8T5"/>
<dbReference type="EMBL" id="CP001277">
    <property type="protein sequence ID" value="ACQ66922.1"/>
    <property type="molecule type" value="Genomic_DNA"/>
</dbReference>
<feature type="domain" description="Histidine kinase" evidence="16">
    <location>
        <begin position="398"/>
        <end position="609"/>
    </location>
</feature>
<evidence type="ECO:0000259" key="18">
    <source>
        <dbReference type="PROSITE" id="PS50894"/>
    </source>
</evidence>
<dbReference type="Pfam" id="PF02518">
    <property type="entry name" value="HATPase_c"/>
    <property type="match status" value="1"/>
</dbReference>
<feature type="transmembrane region" description="Helical" evidence="15">
    <location>
        <begin position="12"/>
        <end position="35"/>
    </location>
</feature>
<dbReference type="GO" id="GO:0005524">
    <property type="term" value="F:ATP binding"/>
    <property type="evidence" value="ECO:0007669"/>
    <property type="project" value="UniProtKB-KW"/>
</dbReference>
<dbReference type="GO" id="GO:0005886">
    <property type="term" value="C:plasma membrane"/>
    <property type="evidence" value="ECO:0007669"/>
    <property type="project" value="UniProtKB-SubCell"/>
</dbReference>
<evidence type="ECO:0000256" key="1">
    <source>
        <dbReference type="ARBA" id="ARBA00000085"/>
    </source>
</evidence>
<evidence type="ECO:0000256" key="15">
    <source>
        <dbReference type="SAM" id="Phobius"/>
    </source>
</evidence>
<dbReference type="PROSITE" id="PS50109">
    <property type="entry name" value="HIS_KIN"/>
    <property type="match status" value="1"/>
</dbReference>
<dbReference type="Pfam" id="PF00512">
    <property type="entry name" value="HisKA"/>
    <property type="match status" value="1"/>
</dbReference>
<dbReference type="InterPro" id="IPR036890">
    <property type="entry name" value="HATPase_C_sf"/>
</dbReference>
<feature type="modified residue" description="Phosphohistidine" evidence="12">
    <location>
        <position position="865"/>
    </location>
</feature>
<dbReference type="PANTHER" id="PTHR45339:SF1">
    <property type="entry name" value="HYBRID SIGNAL TRANSDUCTION HISTIDINE KINASE J"/>
    <property type="match status" value="1"/>
</dbReference>
<evidence type="ECO:0000256" key="2">
    <source>
        <dbReference type="ARBA" id="ARBA00004651"/>
    </source>
</evidence>
<keyword evidence="8" id="KW-0067">ATP-binding</keyword>
<keyword evidence="20" id="KW-1185">Reference proteome</keyword>
<keyword evidence="9 15" id="KW-1133">Transmembrane helix</keyword>
<evidence type="ECO:0000256" key="4">
    <source>
        <dbReference type="ARBA" id="ARBA00022475"/>
    </source>
</evidence>
<dbReference type="InterPro" id="IPR001789">
    <property type="entry name" value="Sig_transdc_resp-reg_receiver"/>
</dbReference>
<dbReference type="CDD" id="cd17546">
    <property type="entry name" value="REC_hyHK_CKI1_RcsC-like"/>
    <property type="match status" value="1"/>
</dbReference>
<comment type="catalytic activity">
    <reaction evidence="1">
        <text>ATP + protein L-histidine = ADP + protein N-phospho-L-histidine.</text>
        <dbReference type="EC" id="2.7.13.3"/>
    </reaction>
</comment>
<dbReference type="NCBIfam" id="NF011874">
    <property type="entry name" value="PRK15347.1"/>
    <property type="match status" value="1"/>
</dbReference>
<keyword evidence="5 13" id="KW-0597">Phosphoprotein</keyword>
<dbReference type="SMART" id="SM00448">
    <property type="entry name" value="REC"/>
    <property type="match status" value="1"/>
</dbReference>
<dbReference type="SUPFAM" id="SSF47384">
    <property type="entry name" value="Homodimeric domain of signal transducing histidine kinase"/>
    <property type="match status" value="1"/>
</dbReference>
<dbReference type="CDD" id="cd16922">
    <property type="entry name" value="HATPase_EvgS-ArcB-TorS-like"/>
    <property type="match status" value="1"/>
</dbReference>
<evidence type="ECO:0000256" key="5">
    <source>
        <dbReference type="ARBA" id="ARBA00022553"/>
    </source>
</evidence>
<dbReference type="InterPro" id="IPR011006">
    <property type="entry name" value="CheY-like_superfamily"/>
</dbReference>